<evidence type="ECO:0000313" key="5">
    <source>
        <dbReference type="Proteomes" id="UP000266701"/>
    </source>
</evidence>
<dbReference type="GO" id="GO:0006265">
    <property type="term" value="P:DNA topological change"/>
    <property type="evidence" value="ECO:0007669"/>
    <property type="project" value="InterPro"/>
</dbReference>
<reference evidence="4 5" key="1">
    <citation type="journal article" date="2017" name="Emerg. Infect. Dis.">
        <title>Carbapenemase VCC-1-Producing Vibrio cholerae in Coastal Waters of Germany.</title>
        <authorList>
            <person name="Hammerl J.A."/>
            <person name="Jackel C."/>
            <person name="Bortolaia V."/>
            <person name="Schwartz K."/>
            <person name="Bier N."/>
            <person name="Hendriksen R.S."/>
            <person name="Guerra B."/>
            <person name="Strauch E."/>
        </authorList>
    </citation>
    <scope>NUCLEOTIDE SEQUENCE [LARGE SCALE GENOMIC DNA]</scope>
    <source>
        <strain evidence="4 5">VN-2825</strain>
    </source>
</reference>
<dbReference type="GO" id="GO:0003916">
    <property type="term" value="F:DNA topoisomerase activity"/>
    <property type="evidence" value="ECO:0007669"/>
    <property type="project" value="InterPro"/>
</dbReference>
<evidence type="ECO:0008006" key="6">
    <source>
        <dbReference type="Google" id="ProtNLM"/>
    </source>
</evidence>
<evidence type="ECO:0000259" key="3">
    <source>
        <dbReference type="Pfam" id="PF04471"/>
    </source>
</evidence>
<keyword evidence="1" id="KW-1133">Transmembrane helix</keyword>
<evidence type="ECO:0000256" key="1">
    <source>
        <dbReference type="SAM" id="Phobius"/>
    </source>
</evidence>
<dbReference type="GO" id="GO:0005694">
    <property type="term" value="C:chromosome"/>
    <property type="evidence" value="ECO:0007669"/>
    <property type="project" value="InterPro"/>
</dbReference>
<dbReference type="SUPFAM" id="SSF57783">
    <property type="entry name" value="Zinc beta-ribbon"/>
    <property type="match status" value="1"/>
</dbReference>
<proteinExistence type="predicted"/>
<sequence length="252" mass="28704">MTNKNKKAHYFSIMSNAPWYLSVGIALATYGFCLYGKDYIKTDNFIFTAILNALPNIAILSFILAIPAPIAFWRRRQRNKRLEKQHSIYSLQKLSWSEFEELVADAYRRQGYTVIENDQGGADGGTDLKLIKNGELTLVQCKNWRSNRVGVQIAREMFGVMIAEKAKRMLIITSGEFTKEAIDFAKDKPLSLIDGSQLIELIEVVQTSNKDKRPICPKCHGHLVERIARKGANKNTRFLGCENFPKCNYTQD</sequence>
<gene>
    <name evidence="4" type="ORF">BC353_09755</name>
</gene>
<comment type="caution">
    <text evidence="4">The sequence shown here is derived from an EMBL/GenBank/DDBJ whole genome shotgun (WGS) entry which is preliminary data.</text>
</comment>
<dbReference type="InterPro" id="IPR007560">
    <property type="entry name" value="Restrct_endonuc_IV_Mrr"/>
</dbReference>
<accession>A0A395U037</accession>
<dbReference type="InterPro" id="IPR052906">
    <property type="entry name" value="Type_IV_Methyl-Rstrct_Enzyme"/>
</dbReference>
<dbReference type="AlphaFoldDB" id="A0A395U037"/>
<dbReference type="Pfam" id="PF01396">
    <property type="entry name" value="Zn_ribbon_Top1"/>
    <property type="match status" value="1"/>
</dbReference>
<feature type="transmembrane region" description="Helical" evidence="1">
    <location>
        <begin position="49"/>
        <end position="73"/>
    </location>
</feature>
<dbReference type="Proteomes" id="UP000266701">
    <property type="component" value="Unassembled WGS sequence"/>
</dbReference>
<dbReference type="PANTHER" id="PTHR30015:SF7">
    <property type="entry name" value="TYPE IV METHYL-DIRECTED RESTRICTION ENZYME ECOKMRR"/>
    <property type="match status" value="1"/>
</dbReference>
<keyword evidence="1" id="KW-0812">Transmembrane</keyword>
<dbReference type="GO" id="GO:0003677">
    <property type="term" value="F:DNA binding"/>
    <property type="evidence" value="ECO:0007669"/>
    <property type="project" value="InterPro"/>
</dbReference>
<protein>
    <recommendedName>
        <fullName evidence="6">Restriction endonuclease</fullName>
    </recommendedName>
</protein>
<dbReference type="GO" id="GO:0015666">
    <property type="term" value="F:restriction endodeoxyribonuclease activity"/>
    <property type="evidence" value="ECO:0007669"/>
    <property type="project" value="TreeGrafter"/>
</dbReference>
<evidence type="ECO:0000259" key="2">
    <source>
        <dbReference type="Pfam" id="PF01396"/>
    </source>
</evidence>
<evidence type="ECO:0000313" key="4">
    <source>
        <dbReference type="EMBL" id="RGP89836.1"/>
    </source>
</evidence>
<feature type="transmembrane region" description="Helical" evidence="1">
    <location>
        <begin position="20"/>
        <end position="37"/>
    </location>
</feature>
<dbReference type="SUPFAM" id="SSF52980">
    <property type="entry name" value="Restriction endonuclease-like"/>
    <property type="match status" value="1"/>
</dbReference>
<organism evidence="4 5">
    <name type="scientific">Vibrio cholerae</name>
    <dbReference type="NCBI Taxonomy" id="666"/>
    <lineage>
        <taxon>Bacteria</taxon>
        <taxon>Pseudomonadati</taxon>
        <taxon>Pseudomonadota</taxon>
        <taxon>Gammaproteobacteria</taxon>
        <taxon>Vibrionales</taxon>
        <taxon>Vibrionaceae</taxon>
        <taxon>Vibrio</taxon>
    </lineage>
</organism>
<dbReference type="EMBL" id="MCBA01000067">
    <property type="protein sequence ID" value="RGP89836.1"/>
    <property type="molecule type" value="Genomic_DNA"/>
</dbReference>
<dbReference type="GO" id="GO:0009307">
    <property type="term" value="P:DNA restriction-modification system"/>
    <property type="evidence" value="ECO:0007669"/>
    <property type="project" value="InterPro"/>
</dbReference>
<dbReference type="Pfam" id="PF04471">
    <property type="entry name" value="Mrr_cat"/>
    <property type="match status" value="1"/>
</dbReference>
<feature type="domain" description="Restriction endonuclease type IV Mrr" evidence="3">
    <location>
        <begin position="91"/>
        <end position="202"/>
    </location>
</feature>
<dbReference type="InterPro" id="IPR013498">
    <property type="entry name" value="Topo_IA_Znf"/>
</dbReference>
<name>A0A395U037_VIBCL</name>
<dbReference type="InterPro" id="IPR011856">
    <property type="entry name" value="tRNA_endonuc-like_dom_sf"/>
</dbReference>
<dbReference type="PANTHER" id="PTHR30015">
    <property type="entry name" value="MRR RESTRICTION SYSTEM PROTEIN"/>
    <property type="match status" value="1"/>
</dbReference>
<keyword evidence="1" id="KW-0472">Membrane</keyword>
<dbReference type="InterPro" id="IPR011335">
    <property type="entry name" value="Restrct_endonuc-II-like"/>
</dbReference>
<dbReference type="Gene3D" id="3.40.1350.10">
    <property type="match status" value="1"/>
</dbReference>
<feature type="domain" description="DNA topoisomerase type IA zn finger" evidence="2">
    <location>
        <begin position="215"/>
        <end position="251"/>
    </location>
</feature>